<gene>
    <name evidence="7" type="ORF">BW34_00555</name>
</gene>
<keyword evidence="6" id="KW-0479">Metal-binding</keyword>
<evidence type="ECO:0000256" key="1">
    <source>
        <dbReference type="ARBA" id="ARBA00000500"/>
    </source>
</evidence>
<evidence type="ECO:0000256" key="3">
    <source>
        <dbReference type="ARBA" id="ARBA00008770"/>
    </source>
</evidence>
<dbReference type="PANTHER" id="PTHR43768:SF3">
    <property type="entry name" value="TREHALOSE 6-PHOSPHATE PHOSPHATASE"/>
    <property type="match status" value="1"/>
</dbReference>
<evidence type="ECO:0000256" key="2">
    <source>
        <dbReference type="ARBA" id="ARBA00005199"/>
    </source>
</evidence>
<dbReference type="UniPathway" id="UPA00299"/>
<evidence type="ECO:0000256" key="6">
    <source>
        <dbReference type="RuleBase" id="RU361117"/>
    </source>
</evidence>
<evidence type="ECO:0000256" key="4">
    <source>
        <dbReference type="ARBA" id="ARBA00022801"/>
    </source>
</evidence>
<proteinExistence type="inferred from homology"/>
<comment type="cofactor">
    <cofactor evidence="6">
        <name>Mg(2+)</name>
        <dbReference type="ChEBI" id="CHEBI:18420"/>
    </cofactor>
</comment>
<dbReference type="NCBIfam" id="TIGR00685">
    <property type="entry name" value="T6PP"/>
    <property type="match status" value="1"/>
</dbReference>
<dbReference type="GO" id="GO:0005992">
    <property type="term" value="P:trehalose biosynthetic process"/>
    <property type="evidence" value="ECO:0007669"/>
    <property type="project" value="UniProtKB-UniPathway"/>
</dbReference>
<evidence type="ECO:0000313" key="7">
    <source>
        <dbReference type="EMBL" id="EZP29925.1"/>
    </source>
</evidence>
<dbReference type="Proteomes" id="UP000024001">
    <property type="component" value="Unassembled WGS sequence"/>
</dbReference>
<comment type="similarity">
    <text evidence="3 6">Belongs to the trehalose phosphatase family.</text>
</comment>
<comment type="function">
    <text evidence="5 6">Removes the phosphate from trehalose 6-phosphate to produce free trehalose.</text>
</comment>
<accession>A0A031G1Z8</accession>
<dbReference type="OrthoDB" id="9816160at2"/>
<comment type="pathway">
    <text evidence="2 6">Glycan biosynthesis; trehalose biosynthesis.</text>
</comment>
<dbReference type="Gene3D" id="3.40.50.1000">
    <property type="entry name" value="HAD superfamily/HAD-like"/>
    <property type="match status" value="1"/>
</dbReference>
<dbReference type="AlphaFoldDB" id="A0A031G1Z8"/>
<protein>
    <recommendedName>
        <fullName evidence="6">Trehalose 6-phosphate phosphatase</fullName>
        <ecNumber evidence="6">3.1.3.12</ecNumber>
    </recommendedName>
</protein>
<dbReference type="PATRIC" id="fig|273677.3.peg.545"/>
<dbReference type="GO" id="GO:0046872">
    <property type="term" value="F:metal ion binding"/>
    <property type="evidence" value="ECO:0007669"/>
    <property type="project" value="UniProtKB-KW"/>
</dbReference>
<sequence>MSDLTTVTRAQRLLVALDFDGTLAPLVDDPMSARMLPSARRAVDALVAAPETVVAFVSGRSLRDLRVIAEYAEGSPILLAGSHGAEYLIPGGPADQTLHPDDTALRDRLRAEAGELATAVPGAWIEPKTFGFGVHLRTVSDTTAAARLRESVDTLMAEAAPHWRRRQGHDIVEYAFTDAGKDAAVAHLRDVVGATAVIFAGDDVTDEDAIRSLGSDDLGIRVGAGQTAASVRVGDIEELAALLSTVARERVAAQQ</sequence>
<dbReference type="EC" id="3.1.3.12" evidence="6"/>
<evidence type="ECO:0000256" key="5">
    <source>
        <dbReference type="ARBA" id="ARBA00024179"/>
    </source>
</evidence>
<evidence type="ECO:0000313" key="8">
    <source>
        <dbReference type="Proteomes" id="UP000024001"/>
    </source>
</evidence>
<dbReference type="InterPro" id="IPR044651">
    <property type="entry name" value="OTSB-like"/>
</dbReference>
<dbReference type="InterPro" id="IPR003337">
    <property type="entry name" value="Trehalose_PPase"/>
</dbReference>
<comment type="catalytic activity">
    <reaction evidence="1 6">
        <text>alpha,alpha-trehalose 6-phosphate + H2O = alpha,alpha-trehalose + phosphate</text>
        <dbReference type="Rhea" id="RHEA:23420"/>
        <dbReference type="ChEBI" id="CHEBI:15377"/>
        <dbReference type="ChEBI" id="CHEBI:16551"/>
        <dbReference type="ChEBI" id="CHEBI:43474"/>
        <dbReference type="ChEBI" id="CHEBI:58429"/>
        <dbReference type="EC" id="3.1.3.12"/>
    </reaction>
</comment>
<dbReference type="NCBIfam" id="TIGR01484">
    <property type="entry name" value="HAD-SF-IIB"/>
    <property type="match status" value="1"/>
</dbReference>
<dbReference type="Gene3D" id="3.30.70.1020">
    <property type="entry name" value="Trehalose-6-phosphate phosphatase related protein, domain 2"/>
    <property type="match status" value="1"/>
</dbReference>
<dbReference type="Pfam" id="PF02358">
    <property type="entry name" value="Trehalose_PPase"/>
    <property type="match status" value="1"/>
</dbReference>
<keyword evidence="4 6" id="KW-0378">Hydrolase</keyword>
<reference evidence="7 8" key="1">
    <citation type="submission" date="2014-03" db="EMBL/GenBank/DDBJ databases">
        <title>Draft Genome Sequences of 13 Willow Endophytes.</title>
        <authorList>
            <person name="Gan H.Y."/>
            <person name="Gan H.M."/>
            <person name="Savka M.A."/>
            <person name="Hudson A.O."/>
        </authorList>
    </citation>
    <scope>NUCLEOTIDE SEQUENCE [LARGE SCALE GENOMIC DNA]</scope>
    <source>
        <strain evidence="7 8">RIT293</strain>
    </source>
</reference>
<dbReference type="EMBL" id="JFYO01000001">
    <property type="protein sequence ID" value="EZP29925.1"/>
    <property type="molecule type" value="Genomic_DNA"/>
</dbReference>
<dbReference type="PANTHER" id="PTHR43768">
    <property type="entry name" value="TREHALOSE 6-PHOSPHATE PHOSPHATASE"/>
    <property type="match status" value="1"/>
</dbReference>
<name>A0A031G1Z8_9MICO</name>
<dbReference type="SUPFAM" id="SSF56784">
    <property type="entry name" value="HAD-like"/>
    <property type="match status" value="1"/>
</dbReference>
<dbReference type="RefSeq" id="WP_036309294.1">
    <property type="nucleotide sequence ID" value="NZ_JFYO01000001.1"/>
</dbReference>
<organism evidence="7 8">
    <name type="scientific">Microbacterium oleivorans</name>
    <dbReference type="NCBI Taxonomy" id="273677"/>
    <lineage>
        <taxon>Bacteria</taxon>
        <taxon>Bacillati</taxon>
        <taxon>Actinomycetota</taxon>
        <taxon>Actinomycetes</taxon>
        <taxon>Micrococcales</taxon>
        <taxon>Microbacteriaceae</taxon>
        <taxon>Microbacterium</taxon>
    </lineage>
</organism>
<dbReference type="InterPro" id="IPR023214">
    <property type="entry name" value="HAD_sf"/>
</dbReference>
<comment type="caution">
    <text evidence="7">The sequence shown here is derived from an EMBL/GenBank/DDBJ whole genome shotgun (WGS) entry which is preliminary data.</text>
</comment>
<dbReference type="GO" id="GO:0004805">
    <property type="term" value="F:trehalose-phosphatase activity"/>
    <property type="evidence" value="ECO:0007669"/>
    <property type="project" value="UniProtKB-EC"/>
</dbReference>
<dbReference type="InterPro" id="IPR036412">
    <property type="entry name" value="HAD-like_sf"/>
</dbReference>
<dbReference type="eggNOG" id="COG1877">
    <property type="taxonomic scope" value="Bacteria"/>
</dbReference>
<keyword evidence="8" id="KW-1185">Reference proteome</keyword>
<keyword evidence="6" id="KW-0460">Magnesium</keyword>
<dbReference type="InterPro" id="IPR006379">
    <property type="entry name" value="HAD-SF_hydro_IIB"/>
</dbReference>